<reference evidence="3 4" key="1">
    <citation type="submission" date="2017-12" db="EMBL/GenBank/DDBJ databases">
        <title>Sequencing the genomes of 1000 Actinobacteria strains.</title>
        <authorList>
            <person name="Klenk H.-P."/>
        </authorList>
    </citation>
    <scope>NUCLEOTIDE SEQUENCE [LARGE SCALE GENOMIC DNA]</scope>
    <source>
        <strain evidence="3 4">DSM 45165</strain>
    </source>
</reference>
<dbReference type="EMBL" id="PJMY01000003">
    <property type="protein sequence ID" value="PKV91905.1"/>
    <property type="molecule type" value="Genomic_DNA"/>
</dbReference>
<evidence type="ECO:0000313" key="5">
    <source>
        <dbReference type="Proteomes" id="UP000550260"/>
    </source>
</evidence>
<sequence length="151" mass="15601">MTTTSMRRPARWAGLALSLALSGLCLTALPAQAAVPQASAPAAHQEGKKTPVHIKAGPVKAKVHKGEQLRIHGHVATGPAARGDGGGTLYLQQETQAGVWVNLVSTSCSPDSDFDLGLQLNVSGTLTLRVFHPESTLFAAAASAVFTVVVL</sequence>
<accession>A0A8E1VZJ1</accession>
<evidence type="ECO:0000256" key="1">
    <source>
        <dbReference type="SAM" id="SignalP"/>
    </source>
</evidence>
<protein>
    <recommendedName>
        <fullName evidence="6">Secreted protein</fullName>
    </recommendedName>
</protein>
<proteinExistence type="predicted"/>
<dbReference type="OrthoDB" id="3695728at2"/>
<evidence type="ECO:0000313" key="2">
    <source>
        <dbReference type="EMBL" id="MBB2501295.1"/>
    </source>
</evidence>
<keyword evidence="1" id="KW-0732">Signal</keyword>
<evidence type="ECO:0008006" key="6">
    <source>
        <dbReference type="Google" id="ProtNLM"/>
    </source>
</evidence>
<dbReference type="Proteomes" id="UP000550260">
    <property type="component" value="Unassembled WGS sequence"/>
</dbReference>
<evidence type="ECO:0000313" key="3">
    <source>
        <dbReference type="EMBL" id="PKV91905.1"/>
    </source>
</evidence>
<feature type="chain" id="PRO_5044577436" description="Secreted protein" evidence="1">
    <location>
        <begin position="34"/>
        <end position="151"/>
    </location>
</feature>
<organism evidence="3 4">
    <name type="scientific">Amycolatopsis echigonensis</name>
    <dbReference type="NCBI Taxonomy" id="2576905"/>
    <lineage>
        <taxon>Bacteria</taxon>
        <taxon>Bacillati</taxon>
        <taxon>Actinomycetota</taxon>
        <taxon>Actinomycetes</taxon>
        <taxon>Pseudonocardiales</taxon>
        <taxon>Pseudonocardiaceae</taxon>
        <taxon>Amycolatopsis</taxon>
    </lineage>
</organism>
<dbReference type="Proteomes" id="UP000233750">
    <property type="component" value="Unassembled WGS sequence"/>
</dbReference>
<reference evidence="2 5" key="2">
    <citation type="submission" date="2020-08" db="EMBL/GenBank/DDBJ databases">
        <title>Amycolatopsis echigonensis JCM 21831.</title>
        <authorList>
            <person name="Tedsree N."/>
            <person name="Kuncharoen N."/>
            <person name="Likhitwitayawuid K."/>
            <person name="Tanasupawat S."/>
        </authorList>
    </citation>
    <scope>NUCLEOTIDE SEQUENCE [LARGE SCALE GENOMIC DNA]</scope>
    <source>
        <strain evidence="2 5">JCM 21831</strain>
    </source>
</reference>
<comment type="caution">
    <text evidence="3">The sequence shown here is derived from an EMBL/GenBank/DDBJ whole genome shotgun (WGS) entry which is preliminary data.</text>
</comment>
<evidence type="ECO:0000313" key="4">
    <source>
        <dbReference type="Proteomes" id="UP000233750"/>
    </source>
</evidence>
<dbReference type="RefSeq" id="WP_101435869.1">
    <property type="nucleotide sequence ID" value="NZ_JACJHR010000026.1"/>
</dbReference>
<gene>
    <name evidence="3" type="ORF">ATK30_2692</name>
    <name evidence="2" type="ORF">H5411_19425</name>
</gene>
<keyword evidence="4" id="KW-1185">Reference proteome</keyword>
<feature type="signal peptide" evidence="1">
    <location>
        <begin position="1"/>
        <end position="33"/>
    </location>
</feature>
<dbReference type="AlphaFoldDB" id="A0A2N3WDF4"/>
<name>A0A2N3WDF4_9PSEU</name>
<accession>A0A2N3WDF4</accession>
<dbReference type="EMBL" id="JACJHR010000026">
    <property type="protein sequence ID" value="MBB2501295.1"/>
    <property type="molecule type" value="Genomic_DNA"/>
</dbReference>